<accession>A0A6A5WJU4</accession>
<proteinExistence type="predicted"/>
<keyword evidence="2" id="KW-1185">Reference proteome</keyword>
<evidence type="ECO:0000313" key="1">
    <source>
        <dbReference type="EMBL" id="KAF2000431.1"/>
    </source>
</evidence>
<organism evidence="1 2">
    <name type="scientific">Amniculicola lignicola CBS 123094</name>
    <dbReference type="NCBI Taxonomy" id="1392246"/>
    <lineage>
        <taxon>Eukaryota</taxon>
        <taxon>Fungi</taxon>
        <taxon>Dikarya</taxon>
        <taxon>Ascomycota</taxon>
        <taxon>Pezizomycotina</taxon>
        <taxon>Dothideomycetes</taxon>
        <taxon>Pleosporomycetidae</taxon>
        <taxon>Pleosporales</taxon>
        <taxon>Amniculicolaceae</taxon>
        <taxon>Amniculicola</taxon>
    </lineage>
</organism>
<dbReference type="OrthoDB" id="195446at2759"/>
<gene>
    <name evidence="1" type="ORF">P154DRAFT_598895</name>
</gene>
<dbReference type="Proteomes" id="UP000799779">
    <property type="component" value="Unassembled WGS sequence"/>
</dbReference>
<protein>
    <recommendedName>
        <fullName evidence="3">Fungal N-terminal domain-containing protein</fullName>
    </recommendedName>
</protein>
<evidence type="ECO:0000313" key="2">
    <source>
        <dbReference type="Proteomes" id="UP000799779"/>
    </source>
</evidence>
<dbReference type="EMBL" id="ML977589">
    <property type="protein sequence ID" value="KAF2000431.1"/>
    <property type="molecule type" value="Genomic_DNA"/>
</dbReference>
<dbReference type="AlphaFoldDB" id="A0A6A5WJU4"/>
<reference evidence="1" key="1">
    <citation type="journal article" date="2020" name="Stud. Mycol.">
        <title>101 Dothideomycetes genomes: a test case for predicting lifestyles and emergence of pathogens.</title>
        <authorList>
            <person name="Haridas S."/>
            <person name="Albert R."/>
            <person name="Binder M."/>
            <person name="Bloem J."/>
            <person name="Labutti K."/>
            <person name="Salamov A."/>
            <person name="Andreopoulos B."/>
            <person name="Baker S."/>
            <person name="Barry K."/>
            <person name="Bills G."/>
            <person name="Bluhm B."/>
            <person name="Cannon C."/>
            <person name="Castanera R."/>
            <person name="Culley D."/>
            <person name="Daum C."/>
            <person name="Ezra D."/>
            <person name="Gonzalez J."/>
            <person name="Henrissat B."/>
            <person name="Kuo A."/>
            <person name="Liang C."/>
            <person name="Lipzen A."/>
            <person name="Lutzoni F."/>
            <person name="Magnuson J."/>
            <person name="Mondo S."/>
            <person name="Nolan M."/>
            <person name="Ohm R."/>
            <person name="Pangilinan J."/>
            <person name="Park H.-J."/>
            <person name="Ramirez L."/>
            <person name="Alfaro M."/>
            <person name="Sun H."/>
            <person name="Tritt A."/>
            <person name="Yoshinaga Y."/>
            <person name="Zwiers L.-H."/>
            <person name="Turgeon B."/>
            <person name="Goodwin S."/>
            <person name="Spatafora J."/>
            <person name="Crous P."/>
            <person name="Grigoriev I."/>
        </authorList>
    </citation>
    <scope>NUCLEOTIDE SEQUENCE</scope>
    <source>
        <strain evidence="1">CBS 123094</strain>
    </source>
</reference>
<evidence type="ECO:0008006" key="3">
    <source>
        <dbReference type="Google" id="ProtNLM"/>
    </source>
</evidence>
<name>A0A6A5WJU4_9PLEO</name>
<sequence>MEVLGATASIIAILHVTHRVTTYCLDIHSTIKRARPQITRVLNEVNSLRTILEGLACLDDGDDSSSSLVHLKAILSPGGLFDGCSSQLKELEAELGKFASSKTKSDHKVIMWALKEKDINACLERILRVNQSLQSALNLDQTHVLLFSLAYAALLTDFNIRALLLQARTQALQLSSAVEQDSASMLTSRT</sequence>